<keyword evidence="3" id="KW-0964">Secreted</keyword>
<dbReference type="GO" id="GO:0016671">
    <property type="term" value="F:oxidoreductase activity, acting on a sulfur group of donors, disulfide as acceptor"/>
    <property type="evidence" value="ECO:0007669"/>
    <property type="project" value="InterPro"/>
</dbReference>
<comment type="caution">
    <text evidence="6">The sequence shown here is derived from an EMBL/GenBank/DDBJ whole genome shotgun (WGS) entry which is preliminary data.</text>
</comment>
<name>A0A9J5YTH5_SOLCO</name>
<reference evidence="6 7" key="1">
    <citation type="submission" date="2020-09" db="EMBL/GenBank/DDBJ databases">
        <title>De no assembly of potato wild relative species, Solanum commersonii.</title>
        <authorList>
            <person name="Cho K."/>
        </authorList>
    </citation>
    <scope>NUCLEOTIDE SEQUENCE [LARGE SCALE GENOMIC DNA]</scope>
    <source>
        <strain evidence="6">LZ3.2</strain>
        <tissue evidence="6">Leaf</tissue>
    </source>
</reference>
<evidence type="ECO:0000256" key="5">
    <source>
        <dbReference type="ARBA" id="ARBA00023180"/>
    </source>
</evidence>
<accession>A0A9J5YTH5</accession>
<dbReference type="AlphaFoldDB" id="A0A9J5YTH5"/>
<gene>
    <name evidence="6" type="ORF">H5410_034473</name>
</gene>
<dbReference type="Proteomes" id="UP000824120">
    <property type="component" value="Chromosome 6"/>
</dbReference>
<keyword evidence="4" id="KW-0732">Signal</keyword>
<comment type="subcellular location">
    <subcellularLocation>
        <location evidence="1">Secreted</location>
    </subcellularLocation>
</comment>
<dbReference type="GO" id="GO:0005576">
    <property type="term" value="C:extracellular region"/>
    <property type="evidence" value="ECO:0007669"/>
    <property type="project" value="UniProtKB-SubCell"/>
</dbReference>
<evidence type="ECO:0000313" key="6">
    <source>
        <dbReference type="EMBL" id="KAG5603103.1"/>
    </source>
</evidence>
<sequence>MSHGKLECLLNTVQACAIDVWPDLNEYFPFIKCMENVVLDSFLYKRQYPPWKTCFEKLKLEAKSVTDCLKSARGKELEFLYAAETIALQPPHTYVPWDCENFISYICKAYKGTAAVPACNAILKGRKIRPFGFTKRSNSKLSTITSAISS</sequence>
<evidence type="ECO:0000256" key="4">
    <source>
        <dbReference type="ARBA" id="ARBA00022729"/>
    </source>
</evidence>
<evidence type="ECO:0000256" key="2">
    <source>
        <dbReference type="ARBA" id="ARBA00005679"/>
    </source>
</evidence>
<evidence type="ECO:0000256" key="1">
    <source>
        <dbReference type="ARBA" id="ARBA00004613"/>
    </source>
</evidence>
<keyword evidence="5" id="KW-0325">Glycoprotein</keyword>
<protein>
    <submittedName>
        <fullName evidence="6">Uncharacterized protein</fullName>
    </submittedName>
</protein>
<comment type="similarity">
    <text evidence="2">Belongs to the GILT family.</text>
</comment>
<keyword evidence="7" id="KW-1185">Reference proteome</keyword>
<dbReference type="PANTHER" id="PTHR13234">
    <property type="entry name" value="GAMMA-INTERFERON INDUCIBLE LYSOSOMAL THIOL REDUCTASE GILT"/>
    <property type="match status" value="1"/>
</dbReference>
<proteinExistence type="inferred from homology"/>
<organism evidence="6 7">
    <name type="scientific">Solanum commersonii</name>
    <name type="common">Commerson's wild potato</name>
    <name type="synonym">Commerson's nightshade</name>
    <dbReference type="NCBI Taxonomy" id="4109"/>
    <lineage>
        <taxon>Eukaryota</taxon>
        <taxon>Viridiplantae</taxon>
        <taxon>Streptophyta</taxon>
        <taxon>Embryophyta</taxon>
        <taxon>Tracheophyta</taxon>
        <taxon>Spermatophyta</taxon>
        <taxon>Magnoliopsida</taxon>
        <taxon>eudicotyledons</taxon>
        <taxon>Gunneridae</taxon>
        <taxon>Pentapetalae</taxon>
        <taxon>asterids</taxon>
        <taxon>lamiids</taxon>
        <taxon>Solanales</taxon>
        <taxon>Solanaceae</taxon>
        <taxon>Solanoideae</taxon>
        <taxon>Solaneae</taxon>
        <taxon>Solanum</taxon>
    </lineage>
</organism>
<dbReference type="InterPro" id="IPR004911">
    <property type="entry name" value="Interferon-induced_GILT"/>
</dbReference>
<dbReference type="Pfam" id="PF03227">
    <property type="entry name" value="GILT"/>
    <property type="match status" value="1"/>
</dbReference>
<evidence type="ECO:0000256" key="3">
    <source>
        <dbReference type="ARBA" id="ARBA00022525"/>
    </source>
</evidence>
<dbReference type="EMBL" id="JACXVP010000006">
    <property type="protein sequence ID" value="KAG5603103.1"/>
    <property type="molecule type" value="Genomic_DNA"/>
</dbReference>
<dbReference type="PANTHER" id="PTHR13234:SF8">
    <property type="entry name" value="GAMMA-INTERFERON-INDUCIBLE LYSOSOMAL THIOL REDUCTASE"/>
    <property type="match status" value="1"/>
</dbReference>
<evidence type="ECO:0000313" key="7">
    <source>
        <dbReference type="Proteomes" id="UP000824120"/>
    </source>
</evidence>
<dbReference type="OrthoDB" id="958254at2759"/>